<keyword evidence="1" id="KW-1133">Transmembrane helix</keyword>
<dbReference type="EMBL" id="SLWO01000009">
    <property type="protein sequence ID" value="TCO19935.1"/>
    <property type="molecule type" value="Genomic_DNA"/>
</dbReference>
<dbReference type="RefSeq" id="WP_132535868.1">
    <property type="nucleotide sequence ID" value="NZ_BMJO01000002.1"/>
</dbReference>
<organism evidence="2 3">
    <name type="scientific">Pedobacter psychrotolerans</name>
    <dbReference type="NCBI Taxonomy" id="1843235"/>
    <lineage>
        <taxon>Bacteria</taxon>
        <taxon>Pseudomonadati</taxon>
        <taxon>Bacteroidota</taxon>
        <taxon>Sphingobacteriia</taxon>
        <taxon>Sphingobacteriales</taxon>
        <taxon>Sphingobacteriaceae</taxon>
        <taxon>Pedobacter</taxon>
    </lineage>
</organism>
<dbReference type="Proteomes" id="UP000295684">
    <property type="component" value="Unassembled WGS sequence"/>
</dbReference>
<gene>
    <name evidence="2" type="ORF">EV200_109118</name>
</gene>
<protein>
    <submittedName>
        <fullName evidence="2">Uncharacterized protein</fullName>
    </submittedName>
</protein>
<keyword evidence="1" id="KW-0472">Membrane</keyword>
<dbReference type="PROSITE" id="PS51257">
    <property type="entry name" value="PROKAR_LIPOPROTEIN"/>
    <property type="match status" value="1"/>
</dbReference>
<keyword evidence="1" id="KW-0812">Transmembrane</keyword>
<dbReference type="AlphaFoldDB" id="A0A4R2H579"/>
<accession>A0A4R2H579</accession>
<name>A0A4R2H579_9SPHI</name>
<sequence>MTKPSAFNYFFHWIGLSMMTICMLAMSCGNNNNKTVKTRLPDTSKTDGISKIKPNEHISSTKVHQPDTIRNAEATQMNEDAFQKAIISLQDSSLMVYGNIREDYRIFGYEQPDTNSKKLIFFSVFTSDVKGNPYHCPYGAYYSTTDMINSEIKYLSNAGNFIKANFIKDKTVLTPIYILKDWIRFEEKN</sequence>
<feature type="transmembrane region" description="Helical" evidence="1">
    <location>
        <begin position="6"/>
        <end position="29"/>
    </location>
</feature>
<dbReference type="OrthoDB" id="7340239at2"/>
<evidence type="ECO:0000313" key="2">
    <source>
        <dbReference type="EMBL" id="TCO19935.1"/>
    </source>
</evidence>
<comment type="caution">
    <text evidence="2">The sequence shown here is derived from an EMBL/GenBank/DDBJ whole genome shotgun (WGS) entry which is preliminary data.</text>
</comment>
<evidence type="ECO:0000313" key="3">
    <source>
        <dbReference type="Proteomes" id="UP000295684"/>
    </source>
</evidence>
<reference evidence="2 3" key="1">
    <citation type="submission" date="2019-03" db="EMBL/GenBank/DDBJ databases">
        <title>Genomic Encyclopedia of Type Strains, Phase IV (KMG-IV): sequencing the most valuable type-strain genomes for metagenomic binning, comparative biology and taxonomic classification.</title>
        <authorList>
            <person name="Goeker M."/>
        </authorList>
    </citation>
    <scope>NUCLEOTIDE SEQUENCE [LARGE SCALE GENOMIC DNA]</scope>
    <source>
        <strain evidence="2 3">DSM 103236</strain>
    </source>
</reference>
<evidence type="ECO:0000256" key="1">
    <source>
        <dbReference type="SAM" id="Phobius"/>
    </source>
</evidence>
<proteinExistence type="predicted"/>